<dbReference type="CDD" id="cd22271">
    <property type="entry name" value="DPBB_EXP_N-like"/>
    <property type="match status" value="1"/>
</dbReference>
<protein>
    <recommendedName>
        <fullName evidence="6">FAS1 domain-containing protein</fullName>
    </recommendedName>
</protein>
<dbReference type="Pfam" id="PF02469">
    <property type="entry name" value="Fasciclin"/>
    <property type="match status" value="1"/>
</dbReference>
<proteinExistence type="predicted"/>
<dbReference type="EMBL" id="CP151501">
    <property type="protein sequence ID" value="WZN58548.1"/>
    <property type="molecule type" value="Genomic_DNA"/>
</dbReference>
<gene>
    <name evidence="4" type="ORF">HKI87_01g00720</name>
</gene>
<dbReference type="SUPFAM" id="SSF50685">
    <property type="entry name" value="Barwin-like endoglucanases"/>
    <property type="match status" value="1"/>
</dbReference>
<dbReference type="Gene3D" id="2.40.40.10">
    <property type="entry name" value="RlpA-like domain"/>
    <property type="match status" value="1"/>
</dbReference>
<dbReference type="InterPro" id="IPR009009">
    <property type="entry name" value="RlpA-like_DPBB"/>
</dbReference>
<feature type="domain" description="FAS1" evidence="2">
    <location>
        <begin position="187"/>
        <end position="341"/>
    </location>
</feature>
<name>A0AAX4NXG7_9CHLO</name>
<sequence>MAAFAALTLAAAAASLATAAPAREPGLDQLALGDWRDGRATFYGNRGYNGDPYSIDQGHCMYGGIPGPRYIAALSIWEGFGGDWRYTNCGRCFEIKCREGPRYNCRGDRLNASLIVMVTDKCPCNRWCCGDEPHFDLSFWGFGEIGRHGGGVISTLWRPIECPENMGRGGELVLQPQEYEPYCQRDGSKDILAAARERNLTTFSKAIEQTGLASEIEGGGRKFSVLAPTNEAFERAADAFNASVDALLAQPFMKEVMANHIIVEEDDEASSLGDDGGAQPAAFRTRLETEAGAMLDVTAAGVPRPESPDSIPEWLLVGGDSVILDVEVACNGELDIINKVIFPFGHFPGCTSCWNLRDVTQKRGLGEFLAAASAAGLDELLVSLGRITVLAPTDKALAVIREGRGNATIDARDFVFLGSNRLDNFQEDCGDASLAGVGVAGPSKNVSSCGVAKAIGLCEEPWVARGYCPRSCGLCRPMQELRVGFEMQAINGDRLVVYPSSDRSMARQSPPFDLVVNATMKIADFEEACNGVLYVLDAI</sequence>
<dbReference type="SMART" id="SM00837">
    <property type="entry name" value="DPBB_1"/>
    <property type="match status" value="1"/>
</dbReference>
<dbReference type="InterPro" id="IPR036908">
    <property type="entry name" value="RlpA-like_sf"/>
</dbReference>
<dbReference type="SMART" id="SM00254">
    <property type="entry name" value="ShKT"/>
    <property type="match status" value="1"/>
</dbReference>
<evidence type="ECO:0000256" key="1">
    <source>
        <dbReference type="SAM" id="SignalP"/>
    </source>
</evidence>
<dbReference type="InterPro" id="IPR000782">
    <property type="entry name" value="FAS1_domain"/>
</dbReference>
<dbReference type="SUPFAM" id="SSF82153">
    <property type="entry name" value="FAS1 domain"/>
    <property type="match status" value="2"/>
</dbReference>
<dbReference type="InterPro" id="IPR007112">
    <property type="entry name" value="Expansin/allergen_DPBB_dom"/>
</dbReference>
<dbReference type="InterPro" id="IPR036378">
    <property type="entry name" value="FAS1_dom_sf"/>
</dbReference>
<dbReference type="PANTHER" id="PTHR31867">
    <property type="entry name" value="EXPANSIN-A15"/>
    <property type="match status" value="1"/>
</dbReference>
<keyword evidence="1" id="KW-0732">Signal</keyword>
<feature type="signal peptide" evidence="1">
    <location>
        <begin position="1"/>
        <end position="19"/>
    </location>
</feature>
<keyword evidence="5" id="KW-1185">Reference proteome</keyword>
<evidence type="ECO:0000313" key="4">
    <source>
        <dbReference type="EMBL" id="WZN58548.1"/>
    </source>
</evidence>
<accession>A0AAX4NXG7</accession>
<dbReference type="InterPro" id="IPR002963">
    <property type="entry name" value="Expansin"/>
</dbReference>
<dbReference type="Gene3D" id="2.30.180.10">
    <property type="entry name" value="FAS1 domain"/>
    <property type="match status" value="1"/>
</dbReference>
<evidence type="ECO:0000313" key="5">
    <source>
        <dbReference type="Proteomes" id="UP001472866"/>
    </source>
</evidence>
<dbReference type="InterPro" id="IPR003582">
    <property type="entry name" value="ShKT_dom"/>
</dbReference>
<organism evidence="4 5">
    <name type="scientific">Chloropicon roscoffensis</name>
    <dbReference type="NCBI Taxonomy" id="1461544"/>
    <lineage>
        <taxon>Eukaryota</taxon>
        <taxon>Viridiplantae</taxon>
        <taxon>Chlorophyta</taxon>
        <taxon>Chloropicophyceae</taxon>
        <taxon>Chloropicales</taxon>
        <taxon>Chloropicaceae</taxon>
        <taxon>Chloropicon</taxon>
    </lineage>
</organism>
<dbReference type="PROSITE" id="PS50842">
    <property type="entry name" value="EXPANSIN_EG45"/>
    <property type="match status" value="1"/>
</dbReference>
<evidence type="ECO:0008006" key="6">
    <source>
        <dbReference type="Google" id="ProtNLM"/>
    </source>
</evidence>
<dbReference type="PROSITE" id="PS50213">
    <property type="entry name" value="FAS1"/>
    <property type="match status" value="1"/>
</dbReference>
<dbReference type="Pfam" id="PF03330">
    <property type="entry name" value="DPBB_1"/>
    <property type="match status" value="1"/>
</dbReference>
<feature type="domain" description="Expansin-like EG45" evidence="3">
    <location>
        <begin position="57"/>
        <end position="167"/>
    </location>
</feature>
<dbReference type="AlphaFoldDB" id="A0AAX4NXG7"/>
<dbReference type="GO" id="GO:0009664">
    <property type="term" value="P:plant-type cell wall organization"/>
    <property type="evidence" value="ECO:0007669"/>
    <property type="project" value="InterPro"/>
</dbReference>
<evidence type="ECO:0000259" key="2">
    <source>
        <dbReference type="PROSITE" id="PS50213"/>
    </source>
</evidence>
<reference evidence="4 5" key="1">
    <citation type="submission" date="2024-03" db="EMBL/GenBank/DDBJ databases">
        <title>Complete genome sequence of the green alga Chloropicon roscoffensis RCC1871.</title>
        <authorList>
            <person name="Lemieux C."/>
            <person name="Pombert J.-F."/>
            <person name="Otis C."/>
            <person name="Turmel M."/>
        </authorList>
    </citation>
    <scope>NUCLEOTIDE SEQUENCE [LARGE SCALE GENOMIC DNA]</scope>
    <source>
        <strain evidence="4 5">RCC1871</strain>
    </source>
</reference>
<dbReference type="Proteomes" id="UP001472866">
    <property type="component" value="Chromosome 01"/>
</dbReference>
<evidence type="ECO:0000259" key="3">
    <source>
        <dbReference type="PROSITE" id="PS50842"/>
    </source>
</evidence>
<feature type="chain" id="PRO_5043679838" description="FAS1 domain-containing protein" evidence="1">
    <location>
        <begin position="20"/>
        <end position="539"/>
    </location>
</feature>